<gene>
    <name evidence="3" type="ORF">FC18_GL001525</name>
</gene>
<sequence>MNSLRYVWANAREFGQRWLQYLLVVGLVGGAVSGIVIPVLRWLTRVVLVAGGVPYLTLTNALDVAVHHPLVAAELLVLGLALLVIFYLQFAIMLGAVAIIRQRQSYHFGQIVAEALRDLRHLRPGSFLFFALYALLIVPLAGFIVGSSLLAKVQVPLFIIDYLMRYPLYSVLVAILYVLMFYLGLRWLLVLPKAILDDMPLVQAAGASWRATKGRFWFYFWRTFWLGNLILVVTYGYGEILVQLQRWLDTQSFAYAAGIVVMSALVLGKLLLSGAGSAMYLIFLTAPDDVHQGVEIFLADRASRLPRVIKVALSVFMIGATAMMLMFSAVYLKGGLDSHPLTISHRGVDAGNGVQNTIPALQKTAKEHPDYVEMDLHETRDHQFVVLHDENLQELAGVNKAPRELTLAQLQRLTVRENGHHAKLASFDAYLAAAARLHQKLIVEIKTTSNDSKGMLQRFIAKYAATLVKHGDRVHSMNYQVVTTLRRQVPDLYTSLILPYALVAPQTDANAYTFEETTLDDTLVDAAHKQHQAIWAWTVNEEDDMQQMLFAGVDGIITDNLHLLKQTIRKYNDNPSYAARMQFFSNTLDDFANNGEID</sequence>
<name>A0A0R1ZLL2_9LACO</name>
<proteinExistence type="predicted"/>
<feature type="transmembrane region" description="Helical" evidence="1">
    <location>
        <begin position="253"/>
        <end position="272"/>
    </location>
</feature>
<dbReference type="CDD" id="cd08579">
    <property type="entry name" value="GDPD_memb_like"/>
    <property type="match status" value="1"/>
</dbReference>
<keyword evidence="4" id="KW-1185">Reference proteome</keyword>
<dbReference type="GO" id="GO:0006629">
    <property type="term" value="P:lipid metabolic process"/>
    <property type="evidence" value="ECO:0007669"/>
    <property type="project" value="InterPro"/>
</dbReference>
<feature type="transmembrane region" description="Helical" evidence="1">
    <location>
        <begin position="311"/>
        <end position="332"/>
    </location>
</feature>
<dbReference type="Pfam" id="PF10110">
    <property type="entry name" value="GPDPase_memb"/>
    <property type="match status" value="1"/>
</dbReference>
<dbReference type="STRING" id="1291052.FC18_GL001525"/>
<feature type="transmembrane region" description="Helical" evidence="1">
    <location>
        <begin position="127"/>
        <end position="146"/>
    </location>
</feature>
<evidence type="ECO:0000313" key="4">
    <source>
        <dbReference type="Proteomes" id="UP000051679"/>
    </source>
</evidence>
<protein>
    <submittedName>
        <fullName evidence="3">Glycerophosphoryl diester phosphodiesterase</fullName>
    </submittedName>
</protein>
<reference evidence="3 4" key="1">
    <citation type="journal article" date="2015" name="Genome Announc.">
        <title>Expanding the biotechnology potential of lactobacilli through comparative genomics of 213 strains and associated genera.</title>
        <authorList>
            <person name="Sun Z."/>
            <person name="Harris H.M."/>
            <person name="McCann A."/>
            <person name="Guo C."/>
            <person name="Argimon S."/>
            <person name="Zhang W."/>
            <person name="Yang X."/>
            <person name="Jeffery I.B."/>
            <person name="Cooney J.C."/>
            <person name="Kagawa T.F."/>
            <person name="Liu W."/>
            <person name="Song Y."/>
            <person name="Salvetti E."/>
            <person name="Wrobel A."/>
            <person name="Rasinkangas P."/>
            <person name="Parkhill J."/>
            <person name="Rea M.C."/>
            <person name="O'Sullivan O."/>
            <person name="Ritari J."/>
            <person name="Douillard F.P."/>
            <person name="Paul Ross R."/>
            <person name="Yang R."/>
            <person name="Briner A.E."/>
            <person name="Felis G.E."/>
            <person name="de Vos W.M."/>
            <person name="Barrangou R."/>
            <person name="Klaenhammer T.R."/>
            <person name="Caufield P.W."/>
            <person name="Cui Y."/>
            <person name="Zhang H."/>
            <person name="O'Toole P.W."/>
        </authorList>
    </citation>
    <scope>NUCLEOTIDE SEQUENCE [LARGE SCALE GENOMIC DNA]</scope>
    <source>
        <strain evidence="3 4">DSM 20505</strain>
    </source>
</reference>
<dbReference type="PROSITE" id="PS51704">
    <property type="entry name" value="GP_PDE"/>
    <property type="match status" value="1"/>
</dbReference>
<comment type="caution">
    <text evidence="3">The sequence shown here is derived from an EMBL/GenBank/DDBJ whole genome shotgun (WGS) entry which is preliminary data.</text>
</comment>
<evidence type="ECO:0000259" key="2">
    <source>
        <dbReference type="PROSITE" id="PS51704"/>
    </source>
</evidence>
<dbReference type="AlphaFoldDB" id="A0A0R1ZLL2"/>
<evidence type="ECO:0000256" key="1">
    <source>
        <dbReference type="SAM" id="Phobius"/>
    </source>
</evidence>
<keyword evidence="1" id="KW-1133">Transmembrane helix</keyword>
<dbReference type="PANTHER" id="PTHR46211:SF8">
    <property type="entry name" value="PHOSPHODIESTERASE"/>
    <property type="match status" value="1"/>
</dbReference>
<dbReference type="SUPFAM" id="SSF51695">
    <property type="entry name" value="PLC-like phosphodiesterases"/>
    <property type="match status" value="1"/>
</dbReference>
<dbReference type="PANTHER" id="PTHR46211">
    <property type="entry name" value="GLYCEROPHOSPHORYL DIESTER PHOSPHODIESTERASE"/>
    <property type="match status" value="1"/>
</dbReference>
<dbReference type="InterPro" id="IPR017946">
    <property type="entry name" value="PLC-like_Pdiesterase_TIM-brl"/>
</dbReference>
<feature type="transmembrane region" description="Helical" evidence="1">
    <location>
        <begin position="166"/>
        <end position="189"/>
    </location>
</feature>
<dbReference type="RefSeq" id="WP_056975794.1">
    <property type="nucleotide sequence ID" value="NZ_AYYO01000027.1"/>
</dbReference>
<dbReference type="InterPro" id="IPR018476">
    <property type="entry name" value="GlyceroP-diester-Pdiesterase_M"/>
</dbReference>
<keyword evidence="1" id="KW-0472">Membrane</keyword>
<keyword evidence="1" id="KW-0812">Transmembrane</keyword>
<dbReference type="Pfam" id="PF03009">
    <property type="entry name" value="GDPD"/>
    <property type="match status" value="1"/>
</dbReference>
<feature type="domain" description="GP-PDE" evidence="2">
    <location>
        <begin position="340"/>
        <end position="568"/>
    </location>
</feature>
<evidence type="ECO:0000313" key="3">
    <source>
        <dbReference type="EMBL" id="KRM55234.1"/>
    </source>
</evidence>
<feature type="transmembrane region" description="Helical" evidence="1">
    <location>
        <begin position="75"/>
        <end position="100"/>
    </location>
</feature>
<dbReference type="EMBL" id="AYYO01000027">
    <property type="protein sequence ID" value="KRM55234.1"/>
    <property type="molecule type" value="Genomic_DNA"/>
</dbReference>
<dbReference type="InterPro" id="IPR030395">
    <property type="entry name" value="GP_PDE_dom"/>
</dbReference>
<organism evidence="3 4">
    <name type="scientific">Lacticaseibacillus sharpeae JCM 1186 = DSM 20505</name>
    <dbReference type="NCBI Taxonomy" id="1291052"/>
    <lineage>
        <taxon>Bacteria</taxon>
        <taxon>Bacillati</taxon>
        <taxon>Bacillota</taxon>
        <taxon>Bacilli</taxon>
        <taxon>Lactobacillales</taxon>
        <taxon>Lactobacillaceae</taxon>
        <taxon>Lacticaseibacillus</taxon>
    </lineage>
</organism>
<dbReference type="Proteomes" id="UP000051679">
    <property type="component" value="Unassembled WGS sequence"/>
</dbReference>
<feature type="transmembrane region" description="Helical" evidence="1">
    <location>
        <begin position="219"/>
        <end position="238"/>
    </location>
</feature>
<feature type="transmembrane region" description="Helical" evidence="1">
    <location>
        <begin position="21"/>
        <end position="43"/>
    </location>
</feature>
<dbReference type="Gene3D" id="3.20.20.190">
    <property type="entry name" value="Phosphatidylinositol (PI) phosphodiesterase"/>
    <property type="match status" value="1"/>
</dbReference>
<dbReference type="PATRIC" id="fig|1291052.5.peg.1548"/>
<accession>A0A0R1ZLL2</accession>
<dbReference type="GO" id="GO:0008081">
    <property type="term" value="F:phosphoric diester hydrolase activity"/>
    <property type="evidence" value="ECO:0007669"/>
    <property type="project" value="InterPro"/>
</dbReference>